<accession>A0A511KIU0</accession>
<protein>
    <submittedName>
        <fullName evidence="6">Capsular associated protein, glycosyltransferase family 90 protein</fullName>
    </submittedName>
</protein>
<gene>
    <name evidence="6" type="ORF">Rt10032_c10g4325</name>
</gene>
<feature type="region of interest" description="Disordered" evidence="3">
    <location>
        <begin position="313"/>
        <end position="333"/>
    </location>
</feature>
<dbReference type="PANTHER" id="PTHR12203:SF35">
    <property type="entry name" value="PROTEIN O-GLUCOSYLTRANSFERASE 1"/>
    <property type="match status" value="1"/>
</dbReference>
<organism evidence="6 7">
    <name type="scientific">Rhodotorula toruloides</name>
    <name type="common">Yeast</name>
    <name type="synonym">Rhodosporidium toruloides</name>
    <dbReference type="NCBI Taxonomy" id="5286"/>
    <lineage>
        <taxon>Eukaryota</taxon>
        <taxon>Fungi</taxon>
        <taxon>Dikarya</taxon>
        <taxon>Basidiomycota</taxon>
        <taxon>Pucciniomycotina</taxon>
        <taxon>Microbotryomycetes</taxon>
        <taxon>Sporidiobolales</taxon>
        <taxon>Sporidiobolaceae</taxon>
        <taxon>Rhodotorula</taxon>
    </lineage>
</organism>
<dbReference type="AlphaFoldDB" id="A0A511KIU0"/>
<dbReference type="OrthoDB" id="202415at2759"/>
<evidence type="ECO:0000256" key="2">
    <source>
        <dbReference type="ARBA" id="ARBA00022679"/>
    </source>
</evidence>
<keyword evidence="4" id="KW-1133">Transmembrane helix</keyword>
<comment type="caution">
    <text evidence="6">The sequence shown here is derived from an EMBL/GenBank/DDBJ whole genome shotgun (WGS) entry which is preliminary data.</text>
</comment>
<feature type="region of interest" description="Disordered" evidence="3">
    <location>
        <begin position="32"/>
        <end position="51"/>
    </location>
</feature>
<proteinExistence type="inferred from homology"/>
<comment type="similarity">
    <text evidence="1">Belongs to the glycosyltransferase 90 family.</text>
</comment>
<dbReference type="PANTHER" id="PTHR12203">
    <property type="entry name" value="KDEL LYS-ASP-GLU-LEU CONTAINING - RELATED"/>
    <property type="match status" value="1"/>
</dbReference>
<dbReference type="Proteomes" id="UP000321518">
    <property type="component" value="Unassembled WGS sequence"/>
</dbReference>
<evidence type="ECO:0000313" key="6">
    <source>
        <dbReference type="EMBL" id="GEM10308.1"/>
    </source>
</evidence>
<dbReference type="SMART" id="SM00672">
    <property type="entry name" value="CAP10"/>
    <property type="match status" value="1"/>
</dbReference>
<evidence type="ECO:0000259" key="5">
    <source>
        <dbReference type="SMART" id="SM00672"/>
    </source>
</evidence>
<dbReference type="InterPro" id="IPR051091">
    <property type="entry name" value="O-Glucosyltr/Glycosyltrsf_90"/>
</dbReference>
<feature type="transmembrane region" description="Helical" evidence="4">
    <location>
        <begin position="78"/>
        <end position="97"/>
    </location>
</feature>
<keyword evidence="4" id="KW-0812">Transmembrane</keyword>
<keyword evidence="4" id="KW-0472">Membrane</keyword>
<keyword evidence="2 6" id="KW-0808">Transferase</keyword>
<evidence type="ECO:0000256" key="3">
    <source>
        <dbReference type="SAM" id="MobiDB-lite"/>
    </source>
</evidence>
<evidence type="ECO:0000256" key="1">
    <source>
        <dbReference type="ARBA" id="ARBA00010118"/>
    </source>
</evidence>
<feature type="domain" description="Glycosyl transferase CAP10" evidence="5">
    <location>
        <begin position="363"/>
        <end position="661"/>
    </location>
</feature>
<name>A0A511KIU0_RHOTO</name>
<dbReference type="InterPro" id="IPR006598">
    <property type="entry name" value="CAP10"/>
</dbReference>
<feature type="region of interest" description="Disordered" evidence="3">
    <location>
        <begin position="275"/>
        <end position="298"/>
    </location>
</feature>
<dbReference type="GO" id="GO:0016740">
    <property type="term" value="F:transferase activity"/>
    <property type="evidence" value="ECO:0007669"/>
    <property type="project" value="UniProtKB-KW"/>
</dbReference>
<sequence>MRDPKRLLTGLGGHRSKSSDIEEGLLALAQNGSGAQHEKGANGHGVTRPGRRRSFVGANGAAGRVLGVVARTSWTNRLVLVALVLFLLKVVPLPYIFSTPSLPHPIPGLIARAEAEHARRISSEPQTLEEAYKRYVARHGRRPPKGYDGWYNFAVRRDACRIDGFDEMYRSLEAWWGLEGGEIRERMDRLGKAGHGGLGRVRIRHGRLVRWREMIEEGLGVGAANLEGSQARTAWEDMLDELLREGVRLPDADFFINQLDEPRVVMPYELRTELENRGKRRRPRSPAPEEPAFHDLGAPGARAAYDTIRQSCPPSSLARRAPLSPAPGTKPHVSQRYTSAFTVPPRLGSFLSNAELERRSWCDQPDLQELHQTLIRPLSFSWTEQPFPVFSNSKLEGFNDILVPTWYHWYQEMPYREEEDVEWKGKANQLYWRGTNTGGRSIGLSWMGWMRSRLVSKMNRLIEWRHYDEVIIAGPDHKTLTATLPSSALNTALADVAFASPDRHGDSESLETQSTEPSFRFTGLVPFANNFLFKAILDMDGTAYSGRFPALMASRSAVIKSRLFLEAFDDTLIPWYHYIPLSIRFSELYNLLAYFFGLASVPSIAETQGFPAPSTRDFSAIRRGRAHEEELYAVAMRGREWAQKCARRDDALIYAYLLALEWARITADNRDSDQWSLLL</sequence>
<evidence type="ECO:0000256" key="4">
    <source>
        <dbReference type="SAM" id="Phobius"/>
    </source>
</evidence>
<dbReference type="EMBL" id="BJWK01000010">
    <property type="protein sequence ID" value="GEM10308.1"/>
    <property type="molecule type" value="Genomic_DNA"/>
</dbReference>
<evidence type="ECO:0000313" key="7">
    <source>
        <dbReference type="Proteomes" id="UP000321518"/>
    </source>
</evidence>
<reference evidence="6 7" key="1">
    <citation type="submission" date="2019-07" db="EMBL/GenBank/DDBJ databases">
        <title>Rhodotorula toruloides NBRC10032 genome sequencing.</title>
        <authorList>
            <person name="Shida Y."/>
            <person name="Takaku H."/>
            <person name="Ogasawara W."/>
            <person name="Mori K."/>
        </authorList>
    </citation>
    <scope>NUCLEOTIDE SEQUENCE [LARGE SCALE GENOMIC DNA]</scope>
    <source>
        <strain evidence="6 7">NBRC10032</strain>
    </source>
</reference>